<evidence type="ECO:0000313" key="9">
    <source>
        <dbReference type="EMBL" id="GAA0556843.1"/>
    </source>
</evidence>
<feature type="transmembrane region" description="Helical" evidence="8">
    <location>
        <begin position="107"/>
        <end position="126"/>
    </location>
</feature>
<keyword evidence="5 8" id="KW-0812">Transmembrane</keyword>
<evidence type="ECO:0000256" key="3">
    <source>
        <dbReference type="ARBA" id="ARBA00022448"/>
    </source>
</evidence>
<feature type="transmembrane region" description="Helical" evidence="8">
    <location>
        <begin position="404"/>
        <end position="425"/>
    </location>
</feature>
<dbReference type="RefSeq" id="WP_009950641.1">
    <property type="nucleotide sequence ID" value="NZ_BAAAGS010000072.1"/>
</dbReference>
<evidence type="ECO:0000256" key="7">
    <source>
        <dbReference type="ARBA" id="ARBA00023136"/>
    </source>
</evidence>
<dbReference type="Pfam" id="PF00860">
    <property type="entry name" value="Xan_ur_permease"/>
    <property type="match status" value="1"/>
</dbReference>
<gene>
    <name evidence="9" type="ORF">GCM10009533_63130</name>
</gene>
<keyword evidence="6 8" id="KW-1133">Transmembrane helix</keyword>
<feature type="transmembrane region" description="Helical" evidence="8">
    <location>
        <begin position="344"/>
        <end position="362"/>
    </location>
</feature>
<dbReference type="EMBL" id="BAAAGS010000072">
    <property type="protein sequence ID" value="GAA0556843.1"/>
    <property type="molecule type" value="Genomic_DNA"/>
</dbReference>
<keyword evidence="10" id="KW-1185">Reference proteome</keyword>
<evidence type="ECO:0000256" key="8">
    <source>
        <dbReference type="SAM" id="Phobius"/>
    </source>
</evidence>
<dbReference type="PROSITE" id="PS01116">
    <property type="entry name" value="XANTH_URACIL_PERMASE"/>
    <property type="match status" value="1"/>
</dbReference>
<feature type="transmembrane region" description="Helical" evidence="8">
    <location>
        <begin position="132"/>
        <end position="155"/>
    </location>
</feature>
<accession>A0ABP3P1U0</accession>
<organism evidence="9 10">
    <name type="scientific">Saccharopolyspora erythraea</name>
    <name type="common">Streptomyces erythraeus</name>
    <dbReference type="NCBI Taxonomy" id="1836"/>
    <lineage>
        <taxon>Bacteria</taxon>
        <taxon>Bacillati</taxon>
        <taxon>Actinomycetota</taxon>
        <taxon>Actinomycetes</taxon>
        <taxon>Pseudonocardiales</taxon>
        <taxon>Pseudonocardiaceae</taxon>
        <taxon>Saccharopolyspora</taxon>
    </lineage>
</organism>
<protein>
    <submittedName>
        <fullName evidence="9">Uracil-xanthine permease family protein</fullName>
    </submittedName>
</protein>
<keyword evidence="4" id="KW-1003">Cell membrane</keyword>
<evidence type="ECO:0000256" key="1">
    <source>
        <dbReference type="ARBA" id="ARBA00004651"/>
    </source>
</evidence>
<evidence type="ECO:0000256" key="4">
    <source>
        <dbReference type="ARBA" id="ARBA00022475"/>
    </source>
</evidence>
<reference evidence="10" key="1">
    <citation type="journal article" date="2019" name="Int. J. Syst. Evol. Microbiol.">
        <title>The Global Catalogue of Microorganisms (GCM) 10K type strain sequencing project: providing services to taxonomists for standard genome sequencing and annotation.</title>
        <authorList>
            <consortium name="The Broad Institute Genomics Platform"/>
            <consortium name="The Broad Institute Genome Sequencing Center for Infectious Disease"/>
            <person name="Wu L."/>
            <person name="Ma J."/>
        </authorList>
    </citation>
    <scope>NUCLEOTIDE SEQUENCE [LARGE SCALE GENOMIC DNA]</scope>
    <source>
        <strain evidence="10">JCM 10303</strain>
    </source>
</reference>
<feature type="transmembrane region" description="Helical" evidence="8">
    <location>
        <begin position="167"/>
        <end position="186"/>
    </location>
</feature>
<dbReference type="PANTHER" id="PTHR42810:SF4">
    <property type="entry name" value="URIC ACID TRANSPORTER UACT"/>
    <property type="match status" value="1"/>
</dbReference>
<keyword evidence="3" id="KW-0813">Transport</keyword>
<proteinExistence type="inferred from homology"/>
<evidence type="ECO:0000256" key="6">
    <source>
        <dbReference type="ARBA" id="ARBA00022989"/>
    </source>
</evidence>
<dbReference type="InterPro" id="IPR006043">
    <property type="entry name" value="NCS2"/>
</dbReference>
<feature type="transmembrane region" description="Helical" evidence="8">
    <location>
        <begin position="192"/>
        <end position="213"/>
    </location>
</feature>
<evidence type="ECO:0000313" key="10">
    <source>
        <dbReference type="Proteomes" id="UP001500729"/>
    </source>
</evidence>
<evidence type="ECO:0000256" key="5">
    <source>
        <dbReference type="ARBA" id="ARBA00022692"/>
    </source>
</evidence>
<dbReference type="InterPro" id="IPR006042">
    <property type="entry name" value="Xan_ur_permease"/>
</dbReference>
<evidence type="ECO:0000256" key="2">
    <source>
        <dbReference type="ARBA" id="ARBA00008821"/>
    </source>
</evidence>
<comment type="caution">
    <text evidence="9">The sequence shown here is derived from an EMBL/GenBank/DDBJ whole genome shotgun (WGS) entry which is preliminary data.</text>
</comment>
<sequence>MPATHPVDEFRPLSRLIPFGLQHVLVMAASPISSVFLVSKTLGLDPDLTVRLLSATFVLSGVGTLVQSLGPWKFGARLPFVMLPGGAPVVLFIAIAEEHGLPTASGAVILTGLCYFVALPLFARLLRFFPSIVIGTMIVIIGVTLVKAGGVLVVGKPGTPGFGDPRNLLLGFATVAFTVLCFRFLGGMLRQLAVVFGLLAGTALAALLGAVHVEGLDRTAVVGLPSPLPFGPPEFDLVAALPLMIFALASMAEATGQTVLNGEIVGKEIDVRRDVPRTIRGDALISLLGGLFGTSMMVTSGENVGIVRVTGVRSRFVTVIAGVVLVLIGVFTPIAHLVNAVPPAVVGGTAIVVFAIIAVLGVQMLAKADFADHANVVIVAVALSAGLLPSLLPGLYQALPSNLAMLLESGVAVGAFVAAGLNLLFHHLPRFGAATEKRENDCAAT</sequence>
<feature type="transmembrane region" description="Helical" evidence="8">
    <location>
        <begin position="50"/>
        <end position="70"/>
    </location>
</feature>
<keyword evidence="7 8" id="KW-0472">Membrane</keyword>
<feature type="transmembrane region" description="Helical" evidence="8">
    <location>
        <begin position="20"/>
        <end position="38"/>
    </location>
</feature>
<dbReference type="NCBIfam" id="NF037981">
    <property type="entry name" value="NCS2_1"/>
    <property type="match status" value="1"/>
</dbReference>
<dbReference type="Proteomes" id="UP001500729">
    <property type="component" value="Unassembled WGS sequence"/>
</dbReference>
<comment type="subcellular location">
    <subcellularLocation>
        <location evidence="1">Cell membrane</location>
        <topology evidence="1">Multi-pass membrane protein</topology>
    </subcellularLocation>
</comment>
<comment type="similarity">
    <text evidence="2">Belongs to the nucleobase:cation symporter-2 (NCS2) (TC 2.A.40) family.</text>
</comment>
<feature type="transmembrane region" description="Helical" evidence="8">
    <location>
        <begin position="316"/>
        <end position="338"/>
    </location>
</feature>
<name>A0ABP3P1U0_SACER</name>
<feature type="transmembrane region" description="Helical" evidence="8">
    <location>
        <begin position="76"/>
        <end position="95"/>
    </location>
</feature>
<feature type="transmembrane region" description="Helical" evidence="8">
    <location>
        <begin position="374"/>
        <end position="392"/>
    </location>
</feature>
<feature type="transmembrane region" description="Helical" evidence="8">
    <location>
        <begin position="234"/>
        <end position="252"/>
    </location>
</feature>
<dbReference type="PANTHER" id="PTHR42810">
    <property type="entry name" value="PURINE PERMEASE C1399.01C-RELATED"/>
    <property type="match status" value="1"/>
</dbReference>